<evidence type="ECO:0000256" key="1">
    <source>
        <dbReference type="SAM" id="SignalP"/>
    </source>
</evidence>
<keyword evidence="3" id="KW-1185">Reference proteome</keyword>
<comment type="caution">
    <text evidence="2">The sequence shown here is derived from an EMBL/GenBank/DDBJ whole genome shotgun (WGS) entry which is preliminary data.</text>
</comment>
<evidence type="ECO:0000313" key="3">
    <source>
        <dbReference type="Proteomes" id="UP000626244"/>
    </source>
</evidence>
<organism evidence="2 3">
    <name type="scientific">Gottfriedia solisilvae</name>
    <dbReference type="NCBI Taxonomy" id="1516104"/>
    <lineage>
        <taxon>Bacteria</taxon>
        <taxon>Bacillati</taxon>
        <taxon>Bacillota</taxon>
        <taxon>Bacilli</taxon>
        <taxon>Bacillales</taxon>
        <taxon>Bacillaceae</taxon>
        <taxon>Gottfriedia</taxon>
    </lineage>
</organism>
<name>A0A8J3AMA7_9BACI</name>
<reference evidence="3" key="1">
    <citation type="journal article" date="2019" name="Int. J. Syst. Evol. Microbiol.">
        <title>The Global Catalogue of Microorganisms (GCM) 10K type strain sequencing project: providing services to taxonomists for standard genome sequencing and annotation.</title>
        <authorList>
            <consortium name="The Broad Institute Genomics Platform"/>
            <consortium name="The Broad Institute Genome Sequencing Center for Infectious Disease"/>
            <person name="Wu L."/>
            <person name="Ma J."/>
        </authorList>
    </citation>
    <scope>NUCLEOTIDE SEQUENCE [LARGE SCALE GENOMIC DNA]</scope>
    <source>
        <strain evidence="3">CGMCC 1.14993</strain>
    </source>
</reference>
<gene>
    <name evidence="2" type="ORF">GCM10007380_32070</name>
</gene>
<accession>A0A8J3AMA7</accession>
<protein>
    <recommendedName>
        <fullName evidence="4">Glycosyltransferase</fullName>
    </recommendedName>
</protein>
<feature type="signal peptide" evidence="1">
    <location>
        <begin position="1"/>
        <end position="26"/>
    </location>
</feature>
<proteinExistence type="predicted"/>
<sequence length="217" mass="24776">MKKQFLKMAAMFLCLSLIIVPLKSYAETDSRVQSKCMSKSAVQLKDDMRKLWTDHVIWTSNYITSAVSEAPDQEKVLARLLQNQKDIGNAIKTYYGVAAGDQLAKLLTDHILIAGKIVEAGKKNDMNTLNSLNAEWFKNADEIANFLSKANPHWNNKELKDLLYTHLKMVTEELITRLKMDWEGNVRAFDHGLNHIYKLSDVLSEGIIKQFPTKFKN</sequence>
<dbReference type="EMBL" id="BMHB01000002">
    <property type="protein sequence ID" value="GGI16259.1"/>
    <property type="molecule type" value="Genomic_DNA"/>
</dbReference>
<evidence type="ECO:0008006" key="4">
    <source>
        <dbReference type="Google" id="ProtNLM"/>
    </source>
</evidence>
<dbReference type="OrthoDB" id="2603324at2"/>
<keyword evidence="1" id="KW-0732">Signal</keyword>
<dbReference type="Proteomes" id="UP000626244">
    <property type="component" value="Unassembled WGS sequence"/>
</dbReference>
<dbReference type="AlphaFoldDB" id="A0A8J3AMA7"/>
<evidence type="ECO:0000313" key="2">
    <source>
        <dbReference type="EMBL" id="GGI16259.1"/>
    </source>
</evidence>
<dbReference type="RefSeq" id="WP_088000861.1">
    <property type="nucleotide sequence ID" value="NZ_BMHB01000002.1"/>
</dbReference>
<feature type="chain" id="PRO_5035289831" description="Glycosyltransferase" evidence="1">
    <location>
        <begin position="27"/>
        <end position="217"/>
    </location>
</feature>